<protein>
    <submittedName>
        <fullName evidence="1">Alpha,alpha-trehalose-phosphate synthase [UDP-forming] 1</fullName>
    </submittedName>
</protein>
<comment type="caution">
    <text evidence="1">The sequence shown here is derived from an EMBL/GenBank/DDBJ whole genome shotgun (WGS) entry which is preliminary data.</text>
</comment>
<sequence>MNSCLANNTNNNTEYITKSCATTLYPQLLYKSLSKYANKIQSSLKILAITTLSMSLFAAQSTSKLMSNLSKTLNLHSSEAAALANYVEVMGDSVDELQRSMDELTRSKSDSNFEFEMSNAKTWVSVALTNDDTYMDGFGGMAMNGQVKSIVRRFVKKLAHLTSNGLALVNNYASSHDHHTLKEIPTKQSYVVSNDSFCCSSNDLIQIDLVLHGVLFLCSVYNVYKGVQARKGSMLVGFGNEDRLATTRSFQSQFAAYVKANVMFAAMVNQHYQEVDVVWCHDYHLMFLPKCLKEHNSDMKVGWFLHTPFPSLEIHRTLLSRSKLLHVVLASDLVG</sequence>
<gene>
    <name evidence="1" type="ORF">LOK49_LG11G02435</name>
</gene>
<accession>A0ACC0G2G3</accession>
<dbReference type="Proteomes" id="UP001060215">
    <property type="component" value="Chromosome 12"/>
</dbReference>
<proteinExistence type="predicted"/>
<dbReference type="EMBL" id="CM045769">
    <property type="protein sequence ID" value="KAI7994703.1"/>
    <property type="molecule type" value="Genomic_DNA"/>
</dbReference>
<organism evidence="1 2">
    <name type="scientific">Camellia lanceoleosa</name>
    <dbReference type="NCBI Taxonomy" id="1840588"/>
    <lineage>
        <taxon>Eukaryota</taxon>
        <taxon>Viridiplantae</taxon>
        <taxon>Streptophyta</taxon>
        <taxon>Embryophyta</taxon>
        <taxon>Tracheophyta</taxon>
        <taxon>Spermatophyta</taxon>
        <taxon>Magnoliopsida</taxon>
        <taxon>eudicotyledons</taxon>
        <taxon>Gunneridae</taxon>
        <taxon>Pentapetalae</taxon>
        <taxon>asterids</taxon>
        <taxon>Ericales</taxon>
        <taxon>Theaceae</taxon>
        <taxon>Camellia</taxon>
    </lineage>
</organism>
<reference evidence="1 2" key="1">
    <citation type="journal article" date="2022" name="Plant J.">
        <title>Chromosome-level genome of Camellia lanceoleosa provides a valuable resource for understanding genome evolution and self-incompatibility.</title>
        <authorList>
            <person name="Gong W."/>
            <person name="Xiao S."/>
            <person name="Wang L."/>
            <person name="Liao Z."/>
            <person name="Chang Y."/>
            <person name="Mo W."/>
            <person name="Hu G."/>
            <person name="Li W."/>
            <person name="Zhao G."/>
            <person name="Zhu H."/>
            <person name="Hu X."/>
            <person name="Ji K."/>
            <person name="Xiang X."/>
            <person name="Song Q."/>
            <person name="Yuan D."/>
            <person name="Jin S."/>
            <person name="Zhang L."/>
        </authorList>
    </citation>
    <scope>NUCLEOTIDE SEQUENCE [LARGE SCALE GENOMIC DNA]</scope>
    <source>
        <strain evidence="1">SQ_2022a</strain>
    </source>
</reference>
<evidence type="ECO:0000313" key="1">
    <source>
        <dbReference type="EMBL" id="KAI7994703.1"/>
    </source>
</evidence>
<keyword evidence="2" id="KW-1185">Reference proteome</keyword>
<evidence type="ECO:0000313" key="2">
    <source>
        <dbReference type="Proteomes" id="UP001060215"/>
    </source>
</evidence>
<name>A0ACC0G2G3_9ERIC</name>